<sequence>MEWASLLCENGPFHSGLELSEESLKQKEDLCHQLLELLDKLQAGDCRLKGLLLYELSCTLIEKRRRSLELQSDEENNNCFVDNMALAQEALRCLQKTEEIFFGDVYEPPGLKKRLRALRGDCQQNISS</sequence>
<dbReference type="EMBL" id="OA565519">
    <property type="protein sequence ID" value="CAD7197179.1"/>
    <property type="molecule type" value="Genomic_DNA"/>
</dbReference>
<proteinExistence type="predicted"/>
<reference evidence="1" key="1">
    <citation type="submission" date="2020-11" db="EMBL/GenBank/DDBJ databases">
        <authorList>
            <person name="Tran Van P."/>
        </authorList>
    </citation>
    <scope>NUCLEOTIDE SEQUENCE</scope>
</reference>
<dbReference type="AlphaFoldDB" id="A0A7R8Z863"/>
<accession>A0A7R8Z863</accession>
<organism evidence="1">
    <name type="scientific">Timema douglasi</name>
    <name type="common">Walking stick</name>
    <dbReference type="NCBI Taxonomy" id="61478"/>
    <lineage>
        <taxon>Eukaryota</taxon>
        <taxon>Metazoa</taxon>
        <taxon>Ecdysozoa</taxon>
        <taxon>Arthropoda</taxon>
        <taxon>Hexapoda</taxon>
        <taxon>Insecta</taxon>
        <taxon>Pterygota</taxon>
        <taxon>Neoptera</taxon>
        <taxon>Polyneoptera</taxon>
        <taxon>Phasmatodea</taxon>
        <taxon>Timematodea</taxon>
        <taxon>Timematoidea</taxon>
        <taxon>Timematidae</taxon>
        <taxon>Timema</taxon>
    </lineage>
</organism>
<name>A0A7R8Z863_TIMDO</name>
<evidence type="ECO:0000313" key="1">
    <source>
        <dbReference type="EMBL" id="CAD7197179.1"/>
    </source>
</evidence>
<gene>
    <name evidence="1" type="ORF">TDIB3V08_LOCUS3492</name>
</gene>
<protein>
    <submittedName>
        <fullName evidence="1">Uncharacterized protein</fullName>
    </submittedName>
</protein>